<geneLocation type="plasmid" evidence="2 3">
    <name>2</name>
</geneLocation>
<sequence length="510" mass="56386">MVNIIGANLQNKFNDKIGGSLGLKLNVFGSKTHEFSTEQIEAILLVCNSSDISVLEGNPGAGKTFVMREIVRQYKRAGFTVVGAGPSSVSAKVLSRNAGIKADNTSLLRKKIEESRGTNFKIDLSSKYYEEEEYLKSIGCDSIFNFMRQDVLDSNTVLIVDEASMIGLANMDYLSHEVLRAKAKLVLVGDNNQFTAVGMTGAFNKARKIAGGVKLSEVRRQKRLEYRQTTEAMGRFEMQEAIEIYRNLGVFNIKDTEEEAKSSLVSSFAKEYTEQMESLKRDDLIAMRSIVIGAYTNEKVAEFNVRVREELKHSRALKGQEVLISSGGRLLPLMKGDQIVFEENSLRYGISNGEVGTILSVKPSVKSFSGSANSKGESDGDGILKILLHKEDGSKDIVNIDTASDATNDKRRIKLNHGYALTGYKLQGETVDRTKHLNKADQEGLMRTIADKYIDEGVQKGMVQDMQIGEAKRTMEVAKNMLSNNYSIPEVSHITGLSIQALNDLIKNKS</sequence>
<evidence type="ECO:0000259" key="1">
    <source>
        <dbReference type="SMART" id="SM00382"/>
    </source>
</evidence>
<keyword evidence="2" id="KW-0614">Plasmid</keyword>
<dbReference type="SUPFAM" id="SSF52540">
    <property type="entry name" value="P-loop containing nucleoside triphosphate hydrolases"/>
    <property type="match status" value="2"/>
</dbReference>
<reference evidence="2 3" key="1">
    <citation type="submission" date="2024-02" db="EMBL/GenBank/DDBJ databases">
        <authorList>
            <person name="Nijsse B."/>
            <person name="Sprong H."/>
        </authorList>
    </citation>
    <scope>NUCLEOTIDE SEQUENCE [LARGE SCALE GENOMIC DNA]</scope>
    <source>
        <strain evidence="2">OB144</strain>
        <plasmid evidence="2 3">2</plasmid>
    </source>
</reference>
<keyword evidence="3" id="KW-1185">Reference proteome</keyword>
<feature type="domain" description="AAA+ ATPase" evidence="1">
    <location>
        <begin position="49"/>
        <end position="317"/>
    </location>
</feature>
<accession>A0ABM9NDV2</accession>
<dbReference type="InterPro" id="IPR027417">
    <property type="entry name" value="P-loop_NTPase"/>
</dbReference>
<dbReference type="Pfam" id="PF13604">
    <property type="entry name" value="AAA_30"/>
    <property type="match status" value="1"/>
</dbReference>
<dbReference type="Proteomes" id="UP001642485">
    <property type="component" value="Plasmid 2"/>
</dbReference>
<dbReference type="Gene3D" id="3.40.50.300">
    <property type="entry name" value="P-loop containing nucleotide triphosphate hydrolases"/>
    <property type="match status" value="2"/>
</dbReference>
<dbReference type="RefSeq" id="WP_029374868.1">
    <property type="nucleotide sequence ID" value="NZ_OY974081.1"/>
</dbReference>
<organism evidence="2 3">
    <name type="scientific">Rickettsia helvetica</name>
    <dbReference type="NCBI Taxonomy" id="35789"/>
    <lineage>
        <taxon>Bacteria</taxon>
        <taxon>Pseudomonadati</taxon>
        <taxon>Pseudomonadota</taxon>
        <taxon>Alphaproteobacteria</taxon>
        <taxon>Rickettsiales</taxon>
        <taxon>Rickettsiaceae</taxon>
        <taxon>Rickettsieae</taxon>
        <taxon>Rickettsia</taxon>
        <taxon>spotted fever group</taxon>
    </lineage>
</organism>
<gene>
    <name evidence="2" type="ORF">OB144RH_08300</name>
</gene>
<dbReference type="EMBL" id="OZ018777">
    <property type="protein sequence ID" value="CAK9121771.1"/>
    <property type="molecule type" value="Genomic_DNA"/>
</dbReference>
<dbReference type="SMART" id="SM00382">
    <property type="entry name" value="AAA"/>
    <property type="match status" value="1"/>
</dbReference>
<dbReference type="InterPro" id="IPR003593">
    <property type="entry name" value="AAA+_ATPase"/>
</dbReference>
<name>A0ABM9NDV2_RICHE</name>
<evidence type="ECO:0000313" key="3">
    <source>
        <dbReference type="Proteomes" id="UP001642485"/>
    </source>
</evidence>
<proteinExistence type="predicted"/>
<dbReference type="Gene3D" id="2.30.30.940">
    <property type="match status" value="1"/>
</dbReference>
<evidence type="ECO:0000313" key="2">
    <source>
        <dbReference type="EMBL" id="CAK9121771.1"/>
    </source>
</evidence>
<protein>
    <submittedName>
        <fullName evidence="2">AAA family ATPase</fullName>
    </submittedName>
</protein>